<evidence type="ECO:0000256" key="1">
    <source>
        <dbReference type="SAM" id="Phobius"/>
    </source>
</evidence>
<feature type="transmembrane region" description="Helical" evidence="1">
    <location>
        <begin position="61"/>
        <end position="82"/>
    </location>
</feature>
<dbReference type="EMBL" id="BAAAGX010000006">
    <property type="protein sequence ID" value="GAA0230742.1"/>
    <property type="molecule type" value="Genomic_DNA"/>
</dbReference>
<dbReference type="RefSeq" id="WP_344648001.1">
    <property type="nucleotide sequence ID" value="NZ_BAAAGX010000006.1"/>
</dbReference>
<organism evidence="2 3">
    <name type="scientific">Cryptosporangium japonicum</name>
    <dbReference type="NCBI Taxonomy" id="80872"/>
    <lineage>
        <taxon>Bacteria</taxon>
        <taxon>Bacillati</taxon>
        <taxon>Actinomycetota</taxon>
        <taxon>Actinomycetes</taxon>
        <taxon>Cryptosporangiales</taxon>
        <taxon>Cryptosporangiaceae</taxon>
        <taxon>Cryptosporangium</taxon>
    </lineage>
</organism>
<evidence type="ECO:0008006" key="4">
    <source>
        <dbReference type="Google" id="ProtNLM"/>
    </source>
</evidence>
<keyword evidence="3" id="KW-1185">Reference proteome</keyword>
<feature type="transmembrane region" description="Helical" evidence="1">
    <location>
        <begin position="88"/>
        <end position="111"/>
    </location>
</feature>
<feature type="transmembrane region" description="Helical" evidence="1">
    <location>
        <begin position="278"/>
        <end position="298"/>
    </location>
</feature>
<comment type="caution">
    <text evidence="2">The sequence shown here is derived from an EMBL/GenBank/DDBJ whole genome shotgun (WGS) entry which is preliminary data.</text>
</comment>
<gene>
    <name evidence="2" type="ORF">GCM10009539_15210</name>
</gene>
<feature type="transmembrane region" description="Helical" evidence="1">
    <location>
        <begin position="197"/>
        <end position="216"/>
    </location>
</feature>
<keyword evidence="1" id="KW-1133">Transmembrane helix</keyword>
<name>A0ABN0TUR4_9ACTN</name>
<reference evidence="2 3" key="1">
    <citation type="journal article" date="2019" name="Int. J. Syst. Evol. Microbiol.">
        <title>The Global Catalogue of Microorganisms (GCM) 10K type strain sequencing project: providing services to taxonomists for standard genome sequencing and annotation.</title>
        <authorList>
            <consortium name="The Broad Institute Genomics Platform"/>
            <consortium name="The Broad Institute Genome Sequencing Center for Infectious Disease"/>
            <person name="Wu L."/>
            <person name="Ma J."/>
        </authorList>
    </citation>
    <scope>NUCLEOTIDE SEQUENCE [LARGE SCALE GENOMIC DNA]</scope>
    <source>
        <strain evidence="2 3">JCM 10425</strain>
    </source>
</reference>
<keyword evidence="1" id="KW-0812">Transmembrane</keyword>
<evidence type="ECO:0000313" key="3">
    <source>
        <dbReference type="Proteomes" id="UP001500967"/>
    </source>
</evidence>
<feature type="transmembrane region" description="Helical" evidence="1">
    <location>
        <begin position="304"/>
        <end position="324"/>
    </location>
</feature>
<keyword evidence="1" id="KW-0472">Membrane</keyword>
<accession>A0ABN0TUR4</accession>
<protein>
    <recommendedName>
        <fullName evidence="4">DUF2157 domain-containing protein</fullName>
    </recommendedName>
</protein>
<proteinExistence type="predicted"/>
<sequence length="333" mass="33214">MTSPEPSVPLTTVRTTLAGLVSDGVLTSGQADQVDHRLAAATVATGPTPGEHRVRTRIVEVAGYLGGAMVLGGAASIVVPTWDSFPTAARFALAVIATVLLAGGAIAARFARLGEDTLGARMRLASALGALASGAAATAAAVPAPDSWEVLAASVAALAVAVPGYALVRGAPLLGTAWLASALLVGDFLDRAGVQDILPWGIAYAFVGAIWMLFAVPVRGNPVREPGLAVLLGGLTGFGAAEAVTTDGKAFAVVGLVIGLAFAAACFGLYLATRRWPALVPAVLIALVVPATALAQILDSFLAAGFAVALVGLALLVAGAVALVHRRPTVPAA</sequence>
<dbReference type="Proteomes" id="UP001500967">
    <property type="component" value="Unassembled WGS sequence"/>
</dbReference>
<feature type="transmembrane region" description="Helical" evidence="1">
    <location>
        <begin position="250"/>
        <end position="271"/>
    </location>
</feature>
<evidence type="ECO:0000313" key="2">
    <source>
        <dbReference type="EMBL" id="GAA0230742.1"/>
    </source>
</evidence>
<feature type="transmembrane region" description="Helical" evidence="1">
    <location>
        <begin position="123"/>
        <end position="144"/>
    </location>
</feature>
<feature type="transmembrane region" description="Helical" evidence="1">
    <location>
        <begin position="228"/>
        <end position="244"/>
    </location>
</feature>